<dbReference type="RefSeq" id="WP_106246477.1">
    <property type="nucleotide sequence ID" value="NZ_PVNG01000016.1"/>
</dbReference>
<dbReference type="Proteomes" id="UP000238312">
    <property type="component" value="Unassembled WGS sequence"/>
</dbReference>
<accession>A0A2T0MQS6</accession>
<name>A0A2T0MQS6_9ACTN</name>
<keyword evidence="3" id="KW-1185">Reference proteome</keyword>
<evidence type="ECO:0000313" key="3">
    <source>
        <dbReference type="Proteomes" id="UP000238312"/>
    </source>
</evidence>
<reference evidence="2 3" key="1">
    <citation type="submission" date="2018-03" db="EMBL/GenBank/DDBJ databases">
        <title>Genomic Encyclopedia of Type Strains, Phase III (KMG-III): the genomes of soil and plant-associated and newly described type strains.</title>
        <authorList>
            <person name="Whitman W."/>
        </authorList>
    </citation>
    <scope>NUCLEOTIDE SEQUENCE [LARGE SCALE GENOMIC DNA]</scope>
    <source>
        <strain evidence="2 3">CGMCC 4.7104</strain>
    </source>
</reference>
<keyword evidence="1" id="KW-1133">Transmembrane helix</keyword>
<keyword evidence="1" id="KW-0812">Transmembrane</keyword>
<evidence type="ECO:0000313" key="2">
    <source>
        <dbReference type="EMBL" id="PRX60620.1"/>
    </source>
</evidence>
<proteinExistence type="predicted"/>
<protein>
    <submittedName>
        <fullName evidence="2">Uncharacterized protein</fullName>
    </submittedName>
</protein>
<feature type="transmembrane region" description="Helical" evidence="1">
    <location>
        <begin position="75"/>
        <end position="97"/>
    </location>
</feature>
<keyword evidence="1" id="KW-0472">Membrane</keyword>
<gene>
    <name evidence="2" type="ORF">B0I32_11611</name>
</gene>
<comment type="caution">
    <text evidence="2">The sequence shown here is derived from an EMBL/GenBank/DDBJ whole genome shotgun (WGS) entry which is preliminary data.</text>
</comment>
<feature type="transmembrane region" description="Helical" evidence="1">
    <location>
        <begin position="139"/>
        <end position="160"/>
    </location>
</feature>
<feature type="transmembrane region" description="Helical" evidence="1">
    <location>
        <begin position="166"/>
        <end position="186"/>
    </location>
</feature>
<evidence type="ECO:0000256" key="1">
    <source>
        <dbReference type="SAM" id="Phobius"/>
    </source>
</evidence>
<dbReference type="OrthoDB" id="3542213at2"/>
<dbReference type="EMBL" id="PVNG01000016">
    <property type="protein sequence ID" value="PRX60620.1"/>
    <property type="molecule type" value="Genomic_DNA"/>
</dbReference>
<feature type="transmembrane region" description="Helical" evidence="1">
    <location>
        <begin position="109"/>
        <end position="127"/>
    </location>
</feature>
<organism evidence="2 3">
    <name type="scientific">Nonomuraea fuscirosea</name>
    <dbReference type="NCBI Taxonomy" id="1291556"/>
    <lineage>
        <taxon>Bacteria</taxon>
        <taxon>Bacillati</taxon>
        <taxon>Actinomycetota</taxon>
        <taxon>Actinomycetes</taxon>
        <taxon>Streptosporangiales</taxon>
        <taxon>Streptosporangiaceae</taxon>
        <taxon>Nonomuraea</taxon>
    </lineage>
</organism>
<dbReference type="AlphaFoldDB" id="A0A2T0MQS6"/>
<sequence>MAGHELIAAQLAILAARLPAEAVEELADGLHEAYADQLRRHGDPDVAARATIAEFGDADTITAAFVRVSPWRRTALMLLATGPIMAALWAATLITGQAWAWPLPTPVKVLYGVALLTVVGLLLAAALRPRVHRRTRLTVIAGALGLILLDGLMMTTALHFSTGPVWPLAAAVPASLIRLLAVVRALPPMLAA</sequence>